<organism evidence="2 3">
    <name type="scientific">Kineothrix sedimenti</name>
    <dbReference type="NCBI Taxonomy" id="3123317"/>
    <lineage>
        <taxon>Bacteria</taxon>
        <taxon>Bacillati</taxon>
        <taxon>Bacillota</taxon>
        <taxon>Clostridia</taxon>
        <taxon>Lachnospirales</taxon>
        <taxon>Lachnospiraceae</taxon>
        <taxon>Kineothrix</taxon>
    </lineage>
</organism>
<dbReference type="PANTHER" id="PTHR43575:SF1">
    <property type="entry name" value="PROTEIN ABCI7, CHLOROPLASTIC"/>
    <property type="match status" value="1"/>
</dbReference>
<proteinExistence type="predicted"/>
<dbReference type="SUPFAM" id="SSF101960">
    <property type="entry name" value="Stabilizer of iron transporter SufD"/>
    <property type="match status" value="1"/>
</dbReference>
<dbReference type="Proteomes" id="UP001451571">
    <property type="component" value="Chromosome"/>
</dbReference>
<dbReference type="InterPro" id="IPR000825">
    <property type="entry name" value="SUF_FeS_clus_asmbl_SufBD_core"/>
</dbReference>
<evidence type="ECO:0000313" key="2">
    <source>
        <dbReference type="EMBL" id="XAH73336.1"/>
    </source>
</evidence>
<name>A0ABZ3EVI0_9FIRM</name>
<sequence length="359" mass="39519">MGISFEKINQLQVPTWNWLKINSVSLDVAENGLYSYSKEARLTLPENVRAERLFVQPKSAKIPSSMKQNYDFISENHNSSVALTIPEGALPDSPIIIDYFLDKDNSLLNDYIYIKAEKDSEATVIIKYGGDNCEDAFHSGFTFVEAGENAKVKLIKVQMLPKNALHIDAVAVWSKDRAAAEIILNELGSARTVASCNILLKGEQSSGNLGGIYIGKGQEEMDFNYRIELAAKETEGDITVRGTLTDSSKKTLKSTLDFMTGASGSKGSEEETVLTLSDKAVNLSAPLLLCGEDDVEGRHATSTGRPDSGKLHYLMCRGFDRREAEQLLVEASFTPLLSKIEIPEIRQEIKEYIGVSIHG</sequence>
<dbReference type="Pfam" id="PF01458">
    <property type="entry name" value="SUFBD_core"/>
    <property type="match status" value="1"/>
</dbReference>
<dbReference type="InterPro" id="IPR055346">
    <property type="entry name" value="Fe-S_cluster_assembly_SufBD"/>
</dbReference>
<evidence type="ECO:0000313" key="3">
    <source>
        <dbReference type="Proteomes" id="UP001451571"/>
    </source>
</evidence>
<evidence type="ECO:0000259" key="1">
    <source>
        <dbReference type="Pfam" id="PF01458"/>
    </source>
</evidence>
<dbReference type="PANTHER" id="PTHR43575">
    <property type="entry name" value="PROTEIN ABCI7, CHLOROPLASTIC"/>
    <property type="match status" value="1"/>
</dbReference>
<feature type="domain" description="SUF system FeS cluster assembly SufBD core" evidence="1">
    <location>
        <begin position="101"/>
        <end position="331"/>
    </location>
</feature>
<keyword evidence="3" id="KW-1185">Reference proteome</keyword>
<protein>
    <submittedName>
        <fullName evidence="2">SufD family Fe-S cluster assembly protein</fullName>
    </submittedName>
</protein>
<dbReference type="InterPro" id="IPR037284">
    <property type="entry name" value="SUF_FeS_clus_asmbl_SufBD_sf"/>
</dbReference>
<reference evidence="2 3" key="1">
    <citation type="submission" date="2024-02" db="EMBL/GenBank/DDBJ databases">
        <title>Bacterial strain from lacustrine sediment.</title>
        <authorList>
            <person name="Petit C."/>
            <person name="Fadhlaoui K."/>
        </authorList>
    </citation>
    <scope>NUCLEOTIDE SEQUENCE [LARGE SCALE GENOMIC DNA]</scope>
    <source>
        <strain evidence="2 3">IPX-CK</strain>
    </source>
</reference>
<gene>
    <name evidence="2" type="ORF">V6984_17790</name>
</gene>
<dbReference type="EMBL" id="CP146256">
    <property type="protein sequence ID" value="XAH73336.1"/>
    <property type="molecule type" value="Genomic_DNA"/>
</dbReference>
<accession>A0ABZ3EVI0</accession>
<dbReference type="RefSeq" id="WP_342756944.1">
    <property type="nucleotide sequence ID" value="NZ_CP146256.1"/>
</dbReference>